<comment type="caution">
    <text evidence="2">The sequence shown here is derived from an EMBL/GenBank/DDBJ whole genome shotgun (WGS) entry which is preliminary data.</text>
</comment>
<protein>
    <submittedName>
        <fullName evidence="2">YggT family protein</fullName>
    </submittedName>
</protein>
<dbReference type="OrthoDB" id="3216131at2"/>
<feature type="transmembrane region" description="Helical" evidence="1">
    <location>
        <begin position="6"/>
        <end position="25"/>
    </location>
</feature>
<gene>
    <name evidence="2" type="ORF">EV189_3302</name>
</gene>
<dbReference type="RefSeq" id="WP_130494021.1">
    <property type="nucleotide sequence ID" value="NZ_SGXD01000004.1"/>
</dbReference>
<accession>A0A4Q7NGF0</accession>
<organism evidence="2 3">
    <name type="scientific">Motilibacter rhizosphaerae</name>
    <dbReference type="NCBI Taxonomy" id="598652"/>
    <lineage>
        <taxon>Bacteria</taxon>
        <taxon>Bacillati</taxon>
        <taxon>Actinomycetota</taxon>
        <taxon>Actinomycetes</taxon>
        <taxon>Motilibacterales</taxon>
        <taxon>Motilibacteraceae</taxon>
        <taxon>Motilibacter</taxon>
    </lineage>
</organism>
<dbReference type="GO" id="GO:0016020">
    <property type="term" value="C:membrane"/>
    <property type="evidence" value="ECO:0007669"/>
    <property type="project" value="InterPro"/>
</dbReference>
<name>A0A4Q7NGF0_9ACTN</name>
<keyword evidence="1" id="KW-0472">Membrane</keyword>
<proteinExistence type="predicted"/>
<keyword evidence="1" id="KW-0812">Transmembrane</keyword>
<dbReference type="EMBL" id="SGXD01000004">
    <property type="protein sequence ID" value="RZS82905.1"/>
    <property type="molecule type" value="Genomic_DNA"/>
</dbReference>
<evidence type="ECO:0000313" key="2">
    <source>
        <dbReference type="EMBL" id="RZS82905.1"/>
    </source>
</evidence>
<evidence type="ECO:0000256" key="1">
    <source>
        <dbReference type="SAM" id="Phobius"/>
    </source>
</evidence>
<reference evidence="2 3" key="1">
    <citation type="submission" date="2019-02" db="EMBL/GenBank/DDBJ databases">
        <title>Genomic Encyclopedia of Type Strains, Phase IV (KMG-IV): sequencing the most valuable type-strain genomes for metagenomic binning, comparative biology and taxonomic classification.</title>
        <authorList>
            <person name="Goeker M."/>
        </authorList>
    </citation>
    <scope>NUCLEOTIDE SEQUENCE [LARGE SCALE GENOMIC DNA]</scope>
    <source>
        <strain evidence="2 3">DSM 45622</strain>
    </source>
</reference>
<dbReference type="Pfam" id="PF02325">
    <property type="entry name" value="CCB3_YggT"/>
    <property type="match status" value="1"/>
</dbReference>
<sequence>MSAAITVLIDVVRLYIIVLFVRLVLDYVQMFARSWTPKGPVLVLAEIVYTVTDPPLKALRRLIPPLRIGTVALDLSFLVLLAALYVGVSLLSSLSV</sequence>
<dbReference type="InterPro" id="IPR003425">
    <property type="entry name" value="CCB3/YggT"/>
</dbReference>
<dbReference type="Proteomes" id="UP000293638">
    <property type="component" value="Unassembled WGS sequence"/>
</dbReference>
<dbReference type="AlphaFoldDB" id="A0A4Q7NGF0"/>
<evidence type="ECO:0000313" key="3">
    <source>
        <dbReference type="Proteomes" id="UP000293638"/>
    </source>
</evidence>
<keyword evidence="3" id="KW-1185">Reference proteome</keyword>
<feature type="transmembrane region" description="Helical" evidence="1">
    <location>
        <begin position="66"/>
        <end position="88"/>
    </location>
</feature>
<keyword evidence="1" id="KW-1133">Transmembrane helix</keyword>